<evidence type="ECO:0000256" key="6">
    <source>
        <dbReference type="SAM" id="Phobius"/>
    </source>
</evidence>
<feature type="chain" id="PRO_5042583444" description="Mid2 domain-containing protein" evidence="7">
    <location>
        <begin position="21"/>
        <end position="533"/>
    </location>
</feature>
<feature type="compositionally biased region" description="Basic and acidic residues" evidence="5">
    <location>
        <begin position="504"/>
        <end position="514"/>
    </location>
</feature>
<comment type="subcellular location">
    <subcellularLocation>
        <location evidence="1">Membrane</location>
        <topology evidence="1">Single-pass membrane protein</topology>
    </subcellularLocation>
</comment>
<name>A0AAJ0C932_9PEZI</name>
<feature type="signal peptide" evidence="7">
    <location>
        <begin position="1"/>
        <end position="20"/>
    </location>
</feature>
<accession>A0AAJ0C932</accession>
<dbReference type="EMBL" id="MU839001">
    <property type="protein sequence ID" value="KAK1769941.1"/>
    <property type="molecule type" value="Genomic_DNA"/>
</dbReference>
<dbReference type="RefSeq" id="XP_060286154.1">
    <property type="nucleotide sequence ID" value="XM_060429722.1"/>
</dbReference>
<feature type="region of interest" description="Disordered" evidence="5">
    <location>
        <begin position="452"/>
        <end position="533"/>
    </location>
</feature>
<dbReference type="InterPro" id="IPR051694">
    <property type="entry name" value="Immunoregulatory_rcpt-like"/>
</dbReference>
<keyword evidence="2 6" id="KW-0812">Transmembrane</keyword>
<feature type="region of interest" description="Disordered" evidence="5">
    <location>
        <begin position="156"/>
        <end position="183"/>
    </location>
</feature>
<dbReference type="GeneID" id="85312909"/>
<protein>
    <recommendedName>
        <fullName evidence="10">Mid2 domain-containing protein</fullName>
    </recommendedName>
</protein>
<evidence type="ECO:0000256" key="3">
    <source>
        <dbReference type="ARBA" id="ARBA00022989"/>
    </source>
</evidence>
<evidence type="ECO:0000256" key="2">
    <source>
        <dbReference type="ARBA" id="ARBA00022692"/>
    </source>
</evidence>
<dbReference type="PANTHER" id="PTHR15549">
    <property type="entry name" value="PAIRED IMMUNOGLOBULIN-LIKE TYPE 2 RECEPTOR"/>
    <property type="match status" value="1"/>
</dbReference>
<feature type="compositionally biased region" description="Gly residues" evidence="5">
    <location>
        <begin position="456"/>
        <end position="474"/>
    </location>
</feature>
<feature type="compositionally biased region" description="Low complexity" evidence="5">
    <location>
        <begin position="264"/>
        <end position="279"/>
    </location>
</feature>
<dbReference type="Proteomes" id="UP001244011">
    <property type="component" value="Unassembled WGS sequence"/>
</dbReference>
<reference evidence="8" key="1">
    <citation type="submission" date="2023-06" db="EMBL/GenBank/DDBJ databases">
        <title>Genome-scale phylogeny and comparative genomics of the fungal order Sordariales.</title>
        <authorList>
            <consortium name="Lawrence Berkeley National Laboratory"/>
            <person name="Hensen N."/>
            <person name="Bonometti L."/>
            <person name="Westerberg I."/>
            <person name="Brannstrom I.O."/>
            <person name="Guillou S."/>
            <person name="Cros-Aarteil S."/>
            <person name="Calhoun S."/>
            <person name="Haridas S."/>
            <person name="Kuo A."/>
            <person name="Mondo S."/>
            <person name="Pangilinan J."/>
            <person name="Riley R."/>
            <person name="Labutti K."/>
            <person name="Andreopoulos B."/>
            <person name="Lipzen A."/>
            <person name="Chen C."/>
            <person name="Yanf M."/>
            <person name="Daum C."/>
            <person name="Ng V."/>
            <person name="Clum A."/>
            <person name="Steindorff A."/>
            <person name="Ohm R."/>
            <person name="Martin F."/>
            <person name="Silar P."/>
            <person name="Natvig D."/>
            <person name="Lalanne C."/>
            <person name="Gautier V."/>
            <person name="Ament-Velasquez S.L."/>
            <person name="Kruys A."/>
            <person name="Hutchinson M.I."/>
            <person name="Powell A.J."/>
            <person name="Barry K."/>
            <person name="Miller A.N."/>
            <person name="Grigoriev I.V."/>
            <person name="Debuchy R."/>
            <person name="Gladieux P."/>
            <person name="Thoren M.H."/>
            <person name="Johannesson H."/>
        </authorList>
    </citation>
    <scope>NUCLEOTIDE SEQUENCE</scope>
    <source>
        <strain evidence="8">8032-3</strain>
    </source>
</reference>
<comment type="caution">
    <text evidence="8">The sequence shown here is derived from an EMBL/GenBank/DDBJ whole genome shotgun (WGS) entry which is preliminary data.</text>
</comment>
<proteinExistence type="predicted"/>
<keyword evidence="4 6" id="KW-0472">Membrane</keyword>
<evidence type="ECO:0000256" key="4">
    <source>
        <dbReference type="ARBA" id="ARBA00023136"/>
    </source>
</evidence>
<evidence type="ECO:0000313" key="9">
    <source>
        <dbReference type="Proteomes" id="UP001244011"/>
    </source>
</evidence>
<feature type="region of interest" description="Disordered" evidence="5">
    <location>
        <begin position="249"/>
        <end position="280"/>
    </location>
</feature>
<evidence type="ECO:0000256" key="5">
    <source>
        <dbReference type="SAM" id="MobiDB-lite"/>
    </source>
</evidence>
<organism evidence="8 9">
    <name type="scientific">Phialemonium atrogriseum</name>
    <dbReference type="NCBI Taxonomy" id="1093897"/>
    <lineage>
        <taxon>Eukaryota</taxon>
        <taxon>Fungi</taxon>
        <taxon>Dikarya</taxon>
        <taxon>Ascomycota</taxon>
        <taxon>Pezizomycotina</taxon>
        <taxon>Sordariomycetes</taxon>
        <taxon>Sordariomycetidae</taxon>
        <taxon>Cephalothecales</taxon>
        <taxon>Cephalothecaceae</taxon>
        <taxon>Phialemonium</taxon>
    </lineage>
</organism>
<dbReference type="AlphaFoldDB" id="A0AAJ0C932"/>
<evidence type="ECO:0008006" key="10">
    <source>
        <dbReference type="Google" id="ProtNLM"/>
    </source>
</evidence>
<evidence type="ECO:0000313" key="8">
    <source>
        <dbReference type="EMBL" id="KAK1769941.1"/>
    </source>
</evidence>
<dbReference type="GO" id="GO:0071944">
    <property type="term" value="C:cell periphery"/>
    <property type="evidence" value="ECO:0007669"/>
    <property type="project" value="UniProtKB-ARBA"/>
</dbReference>
<feature type="compositionally biased region" description="Polar residues" evidence="5">
    <location>
        <begin position="381"/>
        <end position="393"/>
    </location>
</feature>
<dbReference type="GO" id="GO:0016020">
    <property type="term" value="C:membrane"/>
    <property type="evidence" value="ECO:0007669"/>
    <property type="project" value="UniProtKB-SubCell"/>
</dbReference>
<keyword evidence="3 6" id="KW-1133">Transmembrane helix</keyword>
<gene>
    <name evidence="8" type="ORF">QBC33DRAFT_556360</name>
</gene>
<feature type="compositionally biased region" description="Basic and acidic residues" evidence="5">
    <location>
        <begin position="344"/>
        <end position="355"/>
    </location>
</feature>
<feature type="region of interest" description="Disordered" evidence="5">
    <location>
        <begin position="317"/>
        <end position="438"/>
    </location>
</feature>
<keyword evidence="9" id="KW-1185">Reference proteome</keyword>
<sequence length="533" mass="55217">MAYVISLWAILAVNSLAALAAESGKPLGSMAVDLSDYAYAWTPAVPGTVPLVGVPDRRADLDKRACLSNGTNFCFDDEDNETITVTSTASVTVSHVATQVVTVFQIVVDTSTIVSTVSITVSSAATQTDVTYVTTTVVARRAAPLDTIPGRLERHKAPHPAQAPVSKPELARRDEGPTGDLATPIASTGVVTLFVTKTSDTITKVLDAHVTVSITSIISVTSHAPTTESRTETPSPAVVISSAVFTPSTGLGPPAPAPTSALISSTPDPSASPATTPSSGGLSTGAIAGIAVGSALTLVLVAIASFLVCFRRRRRSRRAHQDLASYPDMDTRRPTLPTIFDPTAPHHEYSHDDHMSPPTDDPYAVSPMSPDSTLGHHRHVSGQTLVGSAHRTSTGGGAGKPGATMDDRLSLAKTSPVPHGGGGGDTPTPRIPDLPEFPDTQRAVEADGNEVAELDAGGGGGGANELDAGGGGAVGVPHRQQQQQQHRNYRQAGYGQSYEGADEMDAREPADGPERAAASEPRNPFGRGSYPNF</sequence>
<keyword evidence="7" id="KW-0732">Signal</keyword>
<feature type="transmembrane region" description="Helical" evidence="6">
    <location>
        <begin position="286"/>
        <end position="310"/>
    </location>
</feature>
<evidence type="ECO:0000256" key="1">
    <source>
        <dbReference type="ARBA" id="ARBA00004167"/>
    </source>
</evidence>
<dbReference type="PANTHER" id="PTHR15549:SF26">
    <property type="entry name" value="AXIAL BUDDING PATTERN PROTEIN 2-RELATED"/>
    <property type="match status" value="1"/>
</dbReference>
<evidence type="ECO:0000256" key="7">
    <source>
        <dbReference type="SAM" id="SignalP"/>
    </source>
</evidence>